<reference evidence="2 3" key="4">
    <citation type="journal article" date="1995" name="Virology">
        <title>Identification, localization, transcription, and sequence analysis of the Choristoneura fumiferana nuclear polyhedrosis virus DNA polymerase gene.</title>
        <authorList>
            <person name="Liu J.J."/>
            <person name="Carstens E.B."/>
        </authorList>
    </citation>
    <scope>NUCLEOTIDE SEQUENCE [LARGE SCALE GENOMIC DNA]</scope>
</reference>
<keyword evidence="3" id="KW-1185">Reference proteome</keyword>
<reference evidence="2 3" key="6">
    <citation type="journal article" date="1996" name="Virology">
        <title>Identification, molecular cloning, and transcription analysis of the Choristoneura fumiferana nuclear polyhedrosis virus spindle-like protein gene.</title>
        <authorList>
            <person name="Liu J.J."/>
            <person name="Carstens E.B."/>
        </authorList>
    </citation>
    <scope>NUCLEOTIDE SEQUENCE [LARGE SCALE GENOMIC DNA]</scope>
</reference>
<evidence type="ECO:0000313" key="3">
    <source>
        <dbReference type="Proteomes" id="UP000204418"/>
    </source>
</evidence>
<evidence type="ECO:0000313" key="2">
    <source>
        <dbReference type="EMBL" id="AAP29883.1"/>
    </source>
</evidence>
<dbReference type="Pfam" id="PF07280">
    <property type="entry name" value="Ac110_PIF"/>
    <property type="match status" value="1"/>
</dbReference>
<organismHost>
    <name type="scientific">Choristoneura fumiferana</name>
    <name type="common">Spruce budworm moth</name>
    <name type="synonym">Archips fumiferana</name>
    <dbReference type="NCBI Taxonomy" id="7141"/>
</organismHost>
<dbReference type="EMBL" id="AF512031">
    <property type="protein sequence ID" value="AAP29883.1"/>
    <property type="molecule type" value="Genomic_DNA"/>
</dbReference>
<dbReference type="Proteomes" id="UP000204418">
    <property type="component" value="Segment"/>
</dbReference>
<reference evidence="2 3" key="3">
    <citation type="journal article" date="1995" name="Virology">
        <title>Identification and analysis of a putative origin of DNA replication in the Choristoneura fumiferana multinucleocapsid nuclear polyhedrosis virus genome.</title>
        <authorList>
            <person name="Xie W.D."/>
            <person name="Arif B."/>
            <person name="Dobos P."/>
            <person name="Krell P.J."/>
        </authorList>
    </citation>
    <scope>NUCLEOTIDE SEQUENCE [LARGE SCALE GENOMIC DNA]</scope>
</reference>
<keyword evidence="1" id="KW-0812">Transmembrane</keyword>
<evidence type="ECO:0008006" key="4">
    <source>
        <dbReference type="Google" id="ProtNLM"/>
    </source>
</evidence>
<dbReference type="OrthoDB" id="25768at10239"/>
<accession>Q7TLP8</accession>
<organism evidence="2 3">
    <name type="scientific">Choristoneura fumiferana nuclear polyhedrosis virus</name>
    <name type="common">CfMNPV</name>
    <dbReference type="NCBI Taxonomy" id="208973"/>
    <lineage>
        <taxon>Viruses</taxon>
        <taxon>Viruses incertae sedis</taxon>
        <taxon>Naldaviricetes</taxon>
        <taxon>Lefavirales</taxon>
        <taxon>Baculoviridae</taxon>
        <taxon>Alphabaculovirus</taxon>
        <taxon>Alphabaculovirus chofumiferanae</taxon>
    </lineage>
</organism>
<sequence length="56" mass="6760">MKYFLSASFLIIIFLYAIYFCVFIIVNNARVRRDLFYQYNYIPAALLDTVKVRKLK</sequence>
<name>Q7TLP8_NPVCF</name>
<feature type="transmembrane region" description="Helical" evidence="1">
    <location>
        <begin position="6"/>
        <end position="26"/>
    </location>
</feature>
<dbReference type="KEGG" id="vg:1482725"/>
<protein>
    <recommendedName>
        <fullName evidence="4">Ac110</fullName>
    </recommendedName>
</protein>
<reference evidence="2 3" key="9">
    <citation type="journal article" date="2005" name="J. Gen. Virol.">
        <title>Analysis of the Choristoneura fumiferana nucleopolyhedrovirus genome.</title>
        <authorList>
            <person name="de Jong J.G."/>
            <person name="Lauzon H.A."/>
            <person name="Dominy C."/>
            <person name="Poloumienko A."/>
            <person name="Carstens E.B."/>
            <person name="Arif B.M."/>
            <person name="Krell P.J."/>
        </authorList>
    </citation>
    <scope>NUCLEOTIDE SEQUENCE [LARGE SCALE GENOMIC DNA]</scope>
</reference>
<keyword evidence="1" id="KW-1133">Transmembrane helix</keyword>
<keyword evidence="1" id="KW-0472">Membrane</keyword>
<evidence type="ECO:0000256" key="1">
    <source>
        <dbReference type="SAM" id="Phobius"/>
    </source>
</evidence>
<reference evidence="2 3" key="1">
    <citation type="journal article" date="1992" name="Virus Res.">
        <title>Identification of bent DNA and ARS fragments in the genome of Choristoneura fumiferana nuclear polyhedrosis virus.</title>
        <authorList>
            <person name="Lee H.Y."/>
            <person name="Arif B."/>
            <person name="Dobos P."/>
            <person name="Krell P."/>
        </authorList>
    </citation>
    <scope>NUCLEOTIDE SEQUENCE [LARGE SCALE GENOMIC DNA]</scope>
</reference>
<dbReference type="InterPro" id="IPR009903">
    <property type="entry name" value="AcMNPV_AC110"/>
</dbReference>
<proteinExistence type="predicted"/>
<dbReference type="RefSeq" id="NP_848412.1">
    <property type="nucleotide sequence ID" value="NC_004778.3"/>
</dbReference>
<reference evidence="2 3" key="2">
    <citation type="journal article" date="1995" name="J. Gen. Virol.">
        <title>Characterization, sequencing and phylogeny of the ecdysteroid UDP-glucosyltransferase gene from two distinct nuclear polyhedrosis viruses isolated from Choristoneura fumiferana.</title>
        <authorList>
            <person name="Barrett J.W."/>
            <person name="Krell P.J."/>
            <person name="Arif B.M."/>
        </authorList>
    </citation>
    <scope>NUCLEOTIDE SEQUENCE [LARGE SCALE GENOMIC DNA]</scope>
</reference>
<reference evidence="2 3" key="7">
    <citation type="journal article" date="2000" name="Virology">
        <title>Identification and molecular characterization of the Choristoneura fumiferana multicapsid nucleopolyhedrovirus genomic region encoding the regulatory genes pkip, p47, lef-12, and gta.</title>
        <authorList>
            <person name="Lapointe R."/>
            <person name="Back D.W."/>
            <person name="Ding Q."/>
            <person name="Carstens E.B."/>
        </authorList>
    </citation>
    <scope>NUCLEOTIDE SEQUENCE [LARGE SCALE GENOMIC DNA]</scope>
</reference>
<dbReference type="GeneID" id="1482725"/>
<reference evidence="2 3" key="5">
    <citation type="journal article" date="1996" name="Virology">
        <title>Studies of Choristoneura fumiferana nuclear polyhedrosis virus gene expression in insect cells.</title>
        <authorList>
            <person name="Qiu W."/>
            <person name="Liu J.J."/>
            <person name="Carstens E.B."/>
        </authorList>
    </citation>
    <scope>NUCLEOTIDE SEQUENCE [LARGE SCALE GENOMIC DNA]</scope>
</reference>
<reference evidence="2 3" key="8">
    <citation type="journal article" date="2002" name="Virus Res.">
        <title>Identification and molecular characterization of the baculovirus CfMNPV early genes: ie-1, ie-2 and pe38.</title>
        <authorList>
            <person name="Carstens E.B."/>
            <person name="Liu J.J."/>
            <person name="Dominy C."/>
        </authorList>
    </citation>
    <scope>NUCLEOTIDE SEQUENCE [LARGE SCALE GENOMIC DNA]</scope>
</reference>